<feature type="region of interest" description="Disordered" evidence="6">
    <location>
        <begin position="451"/>
        <end position="470"/>
    </location>
</feature>
<feature type="transmembrane region" description="Helical" evidence="7">
    <location>
        <begin position="386"/>
        <end position="405"/>
    </location>
</feature>
<sequence length="470" mass="50525">MKLGAAVGSIQGHAGWEQRLEGQETSYYECISTHLCTRLVTVMLSVLKNTTYRRLFSAQVVALVGTGLLTVALGLLAFDLAGKDAGAVMGTALTVKMAAYVGFAPVINALVARLPKKPVLIGADLLRAGMALCLPFITETWQIYVLIFVLQSASATFTPAFQSLIPQVLKDERDYTRALSLSRLAYDMEALVSPALAALLLTVISYNNLFLGTVVGFLFSASMVMFTRLPRTEQAAGVQTSLWHRTTLGTRIFWRNRRLRSLLALNLVVAAPTALVLVNTVVYVRETLHRPATDLALALACFGVGSMIVALCAPKFLDSFGDRVVMLTGAALLPVVLAGATVLTFLPPGPGQWWWLLGLWFLLGAGNSTILTPSSRLLRNASTEETAPYVFTAQFSLSHACYIITYPLAGWIGAAFGLGPAALALTFIAMIGSAGAFLSWPRHSLTDAPAVETEEVTIEQSTGERAQRGH</sequence>
<evidence type="ECO:0000313" key="9">
    <source>
        <dbReference type="Proteomes" id="UP000182725"/>
    </source>
</evidence>
<keyword evidence="2" id="KW-1003">Cell membrane</keyword>
<dbReference type="AlphaFoldDB" id="A0A1H5PF09"/>
<keyword evidence="4 7" id="KW-1133">Transmembrane helix</keyword>
<dbReference type="PANTHER" id="PTHR23513">
    <property type="entry name" value="INTEGRAL MEMBRANE EFFLUX PROTEIN-RELATED"/>
    <property type="match status" value="1"/>
</dbReference>
<organism evidence="8 9">
    <name type="scientific">Arthrobacter alpinus</name>
    <dbReference type="NCBI Taxonomy" id="656366"/>
    <lineage>
        <taxon>Bacteria</taxon>
        <taxon>Bacillati</taxon>
        <taxon>Actinomycetota</taxon>
        <taxon>Actinomycetes</taxon>
        <taxon>Micrococcales</taxon>
        <taxon>Micrococcaceae</taxon>
        <taxon>Arthrobacter</taxon>
    </lineage>
</organism>
<gene>
    <name evidence="8" type="ORF">SAMN04489740_4214</name>
</gene>
<evidence type="ECO:0000256" key="1">
    <source>
        <dbReference type="ARBA" id="ARBA00004651"/>
    </source>
</evidence>
<evidence type="ECO:0000256" key="3">
    <source>
        <dbReference type="ARBA" id="ARBA00022692"/>
    </source>
</evidence>
<feature type="transmembrane region" description="Helical" evidence="7">
    <location>
        <begin position="55"/>
        <end position="78"/>
    </location>
</feature>
<evidence type="ECO:0000256" key="4">
    <source>
        <dbReference type="ARBA" id="ARBA00022989"/>
    </source>
</evidence>
<feature type="transmembrane region" description="Helical" evidence="7">
    <location>
        <begin position="262"/>
        <end position="283"/>
    </location>
</feature>
<dbReference type="Proteomes" id="UP000182725">
    <property type="component" value="Unassembled WGS sequence"/>
</dbReference>
<dbReference type="CDD" id="cd06173">
    <property type="entry name" value="MFS_MefA_like"/>
    <property type="match status" value="1"/>
</dbReference>
<feature type="transmembrane region" description="Helical" evidence="7">
    <location>
        <begin position="295"/>
        <end position="317"/>
    </location>
</feature>
<comment type="subcellular location">
    <subcellularLocation>
        <location evidence="1">Cell membrane</location>
        <topology evidence="1">Multi-pass membrane protein</topology>
    </subcellularLocation>
</comment>
<dbReference type="Pfam" id="PF07690">
    <property type="entry name" value="MFS_1"/>
    <property type="match status" value="1"/>
</dbReference>
<feature type="transmembrane region" description="Helical" evidence="7">
    <location>
        <begin position="352"/>
        <end position="374"/>
    </location>
</feature>
<evidence type="ECO:0000256" key="7">
    <source>
        <dbReference type="SAM" id="Phobius"/>
    </source>
</evidence>
<keyword evidence="3 7" id="KW-0812">Transmembrane</keyword>
<evidence type="ECO:0000313" key="8">
    <source>
        <dbReference type="EMBL" id="SEF12280.1"/>
    </source>
</evidence>
<evidence type="ECO:0000256" key="6">
    <source>
        <dbReference type="SAM" id="MobiDB-lite"/>
    </source>
</evidence>
<feature type="transmembrane region" description="Helical" evidence="7">
    <location>
        <begin position="90"/>
        <end position="112"/>
    </location>
</feature>
<dbReference type="Gene3D" id="1.20.1250.20">
    <property type="entry name" value="MFS general substrate transporter like domains"/>
    <property type="match status" value="1"/>
</dbReference>
<evidence type="ECO:0000256" key="5">
    <source>
        <dbReference type="ARBA" id="ARBA00023136"/>
    </source>
</evidence>
<dbReference type="EMBL" id="FNTV01000002">
    <property type="protein sequence ID" value="SEF12280.1"/>
    <property type="molecule type" value="Genomic_DNA"/>
</dbReference>
<dbReference type="SUPFAM" id="SSF103473">
    <property type="entry name" value="MFS general substrate transporter"/>
    <property type="match status" value="1"/>
</dbReference>
<dbReference type="InterPro" id="IPR036259">
    <property type="entry name" value="MFS_trans_sf"/>
</dbReference>
<keyword evidence="5 7" id="KW-0472">Membrane</keyword>
<dbReference type="GO" id="GO:0005886">
    <property type="term" value="C:plasma membrane"/>
    <property type="evidence" value="ECO:0007669"/>
    <property type="project" value="UniProtKB-SubCell"/>
</dbReference>
<proteinExistence type="predicted"/>
<feature type="transmembrane region" description="Helical" evidence="7">
    <location>
        <begin position="411"/>
        <end position="438"/>
    </location>
</feature>
<dbReference type="PANTHER" id="PTHR23513:SF6">
    <property type="entry name" value="MAJOR FACILITATOR SUPERFAMILY ASSOCIATED DOMAIN-CONTAINING PROTEIN"/>
    <property type="match status" value="1"/>
</dbReference>
<protein>
    <submittedName>
        <fullName evidence="8">Predicted arabinose efflux permease, MFS family</fullName>
    </submittedName>
</protein>
<evidence type="ECO:0000256" key="2">
    <source>
        <dbReference type="ARBA" id="ARBA00022475"/>
    </source>
</evidence>
<name>A0A1H5PF09_9MICC</name>
<accession>A0A1H5PF09</accession>
<dbReference type="GO" id="GO:0022857">
    <property type="term" value="F:transmembrane transporter activity"/>
    <property type="evidence" value="ECO:0007669"/>
    <property type="project" value="InterPro"/>
</dbReference>
<reference evidence="8 9" key="1">
    <citation type="submission" date="2016-10" db="EMBL/GenBank/DDBJ databases">
        <authorList>
            <person name="de Groot N.N."/>
        </authorList>
    </citation>
    <scope>NUCLEOTIDE SEQUENCE [LARGE SCALE GENOMIC DNA]</scope>
    <source>
        <strain evidence="8 9">DSM 22274</strain>
    </source>
</reference>
<feature type="transmembrane region" description="Helical" evidence="7">
    <location>
        <begin position="324"/>
        <end position="346"/>
    </location>
</feature>
<dbReference type="InterPro" id="IPR011701">
    <property type="entry name" value="MFS"/>
</dbReference>